<keyword evidence="2" id="KW-0732">Signal</keyword>
<feature type="region of interest" description="Disordered" evidence="1">
    <location>
        <begin position="28"/>
        <end position="48"/>
    </location>
</feature>
<keyword evidence="4" id="KW-1185">Reference proteome</keyword>
<organism evidence="3 4">
    <name type="scientific">Aeromicrobium terrae</name>
    <dbReference type="NCBI Taxonomy" id="2498846"/>
    <lineage>
        <taxon>Bacteria</taxon>
        <taxon>Bacillati</taxon>
        <taxon>Actinomycetota</taxon>
        <taxon>Actinomycetes</taxon>
        <taxon>Propionibacteriales</taxon>
        <taxon>Nocardioidaceae</taxon>
        <taxon>Aeromicrobium</taxon>
    </lineage>
</organism>
<feature type="signal peptide" evidence="2">
    <location>
        <begin position="1"/>
        <end position="27"/>
    </location>
</feature>
<dbReference type="Proteomes" id="UP000321571">
    <property type="component" value="Unassembled WGS sequence"/>
</dbReference>
<feature type="chain" id="PRO_5022977899" description="Secreted protein" evidence="2">
    <location>
        <begin position="28"/>
        <end position="81"/>
    </location>
</feature>
<evidence type="ECO:0000313" key="3">
    <source>
        <dbReference type="EMBL" id="TXL58011.1"/>
    </source>
</evidence>
<evidence type="ECO:0000256" key="1">
    <source>
        <dbReference type="SAM" id="MobiDB-lite"/>
    </source>
</evidence>
<gene>
    <name evidence="3" type="ORF">FHP06_11820</name>
</gene>
<dbReference type="InterPro" id="IPR006311">
    <property type="entry name" value="TAT_signal"/>
</dbReference>
<reference evidence="3 4" key="1">
    <citation type="submission" date="2019-06" db="EMBL/GenBank/DDBJ databases">
        <title>Aeromicrobium sp. nov., isolated from a maize field.</title>
        <authorList>
            <person name="Lin S.-Y."/>
            <person name="Tsai C.-F."/>
            <person name="Young C.-C."/>
        </authorList>
    </citation>
    <scope>NUCLEOTIDE SEQUENCE [LARGE SCALE GENOMIC DNA]</scope>
    <source>
        <strain evidence="3 4">CC-CFT486</strain>
    </source>
</reference>
<evidence type="ECO:0000313" key="4">
    <source>
        <dbReference type="Proteomes" id="UP000321571"/>
    </source>
</evidence>
<comment type="caution">
    <text evidence="3">The sequence shown here is derived from an EMBL/GenBank/DDBJ whole genome shotgun (WGS) entry which is preliminary data.</text>
</comment>
<accession>A0A5C8NGC2</accession>
<proteinExistence type="predicted"/>
<evidence type="ECO:0000256" key="2">
    <source>
        <dbReference type="SAM" id="SignalP"/>
    </source>
</evidence>
<dbReference type="PROSITE" id="PS51318">
    <property type="entry name" value="TAT"/>
    <property type="match status" value="1"/>
</dbReference>
<dbReference type="EMBL" id="VDUX01000005">
    <property type="protein sequence ID" value="TXL58011.1"/>
    <property type="molecule type" value="Genomic_DNA"/>
</dbReference>
<sequence length="81" mass="8216">MSTAPSRRRAVLATAALIVSAVLSASAATARPDGGPAKVQPHGAASDTSGYPCYSHRDAVADGELHFPVSLCHPLRSTSSS</sequence>
<dbReference type="RefSeq" id="WP_147686989.1">
    <property type="nucleotide sequence ID" value="NZ_VDUX01000005.1"/>
</dbReference>
<dbReference type="AlphaFoldDB" id="A0A5C8NGC2"/>
<evidence type="ECO:0008006" key="5">
    <source>
        <dbReference type="Google" id="ProtNLM"/>
    </source>
</evidence>
<protein>
    <recommendedName>
        <fullName evidence="5">Secreted protein</fullName>
    </recommendedName>
</protein>
<name>A0A5C8NGC2_9ACTN</name>